<protein>
    <submittedName>
        <fullName evidence="4">MORN repeat-containing protein</fullName>
    </submittedName>
</protein>
<evidence type="ECO:0000256" key="1">
    <source>
        <dbReference type="ARBA" id="ARBA00022737"/>
    </source>
</evidence>
<gene>
    <name evidence="4" type="ORF">SO694_00023417</name>
</gene>
<organism evidence="4 5">
    <name type="scientific">Aureococcus anophagefferens</name>
    <name type="common">Harmful bloom alga</name>
    <dbReference type="NCBI Taxonomy" id="44056"/>
    <lineage>
        <taxon>Eukaryota</taxon>
        <taxon>Sar</taxon>
        <taxon>Stramenopiles</taxon>
        <taxon>Ochrophyta</taxon>
        <taxon>Pelagophyceae</taxon>
        <taxon>Pelagomonadales</taxon>
        <taxon>Pelagomonadaceae</taxon>
        <taxon>Aureococcus</taxon>
    </lineage>
</organism>
<dbReference type="Gene3D" id="2.20.110.10">
    <property type="entry name" value="Histone H3 K4-specific methyltransferase SET7/9 N-terminal domain"/>
    <property type="match status" value="2"/>
</dbReference>
<reference evidence="4 5" key="1">
    <citation type="submission" date="2024-03" db="EMBL/GenBank/DDBJ databases">
        <title>Aureococcus anophagefferens CCMP1851 and Kratosvirus quantuckense: Draft genome of a second virus-susceptible host strain in the model system.</title>
        <authorList>
            <person name="Chase E."/>
            <person name="Truchon A.R."/>
            <person name="Schepens W."/>
            <person name="Wilhelm S.W."/>
        </authorList>
    </citation>
    <scope>NUCLEOTIDE SEQUENCE [LARGE SCALE GENOMIC DNA]</scope>
    <source>
        <strain evidence="4 5">CCMP1851</strain>
    </source>
</reference>
<keyword evidence="2" id="KW-0175">Coiled coil</keyword>
<name>A0ABR1FTS6_AURAN</name>
<dbReference type="PANTHER" id="PTHR43215">
    <property type="entry name" value="RADIAL SPOKE HEAD 1 HOMOLOG"/>
    <property type="match status" value="1"/>
</dbReference>
<proteinExistence type="predicted"/>
<keyword evidence="5" id="KW-1185">Reference proteome</keyword>
<feature type="compositionally biased region" description="Basic and acidic residues" evidence="3">
    <location>
        <begin position="10"/>
        <end position="33"/>
    </location>
</feature>
<feature type="coiled-coil region" evidence="2">
    <location>
        <begin position="350"/>
        <end position="396"/>
    </location>
</feature>
<comment type="caution">
    <text evidence="4">The sequence shown here is derived from an EMBL/GenBank/DDBJ whole genome shotgun (WGS) entry which is preliminary data.</text>
</comment>
<dbReference type="SUPFAM" id="SSF82185">
    <property type="entry name" value="Histone H3 K4-specific methyltransferase SET7/9 N-terminal domain"/>
    <property type="match status" value="1"/>
</dbReference>
<feature type="region of interest" description="Disordered" evidence="3">
    <location>
        <begin position="1"/>
        <end position="33"/>
    </location>
</feature>
<sequence length="412" mass="45955">MDDEEEMQTEESKRLAAEAKVAKEKAEKEAEERKQAIYKTLMRRANIENRRKHLGHLADLDASRREPTGRVSRKIYHELVSVRKFDHARSAAARRPRRDARAPAAAGDAAKEAQAVQPLVTPKWVIGYKKEQFGPPGLAPPRNGVLNSEGNEHFYSYDGLWEAGRMHGFGRYKFADGMLYSGGFKNGLPDGEGSAWYPGGTKYKGHWRDGLHEGTGVMTYATGSTYDGYWKDGKRQGEGKLTFASGTVYEGHFWLGKYHGRGRVTSPTTGFEFVGSFHRGFVNGPGALVWPDGERDTRNWASYGGMTLKQLIEYALQEKAEKAAKKTKERDAAFSVRLAVRLQDYVTSVRDDINAEREEKKIEAEATRRALVQERKEKARELREKALASLSAAADEATGAEADANFDAAAEI</sequence>
<dbReference type="SMART" id="SM00698">
    <property type="entry name" value="MORN"/>
    <property type="match status" value="6"/>
</dbReference>
<dbReference type="PANTHER" id="PTHR43215:SF14">
    <property type="entry name" value="RADIAL SPOKE HEAD 1 HOMOLOG"/>
    <property type="match status" value="1"/>
</dbReference>
<evidence type="ECO:0000313" key="4">
    <source>
        <dbReference type="EMBL" id="KAK7238418.1"/>
    </source>
</evidence>
<keyword evidence="1" id="KW-0677">Repeat</keyword>
<dbReference type="Pfam" id="PF02493">
    <property type="entry name" value="MORN"/>
    <property type="match status" value="6"/>
</dbReference>
<dbReference type="Proteomes" id="UP001363151">
    <property type="component" value="Unassembled WGS sequence"/>
</dbReference>
<dbReference type="InterPro" id="IPR003409">
    <property type="entry name" value="MORN"/>
</dbReference>
<accession>A0ABR1FTS6</accession>
<evidence type="ECO:0000256" key="3">
    <source>
        <dbReference type="SAM" id="MobiDB-lite"/>
    </source>
</evidence>
<evidence type="ECO:0000313" key="5">
    <source>
        <dbReference type="Proteomes" id="UP001363151"/>
    </source>
</evidence>
<dbReference type="EMBL" id="JBBJCI010000230">
    <property type="protein sequence ID" value="KAK7238418.1"/>
    <property type="molecule type" value="Genomic_DNA"/>
</dbReference>
<feature type="region of interest" description="Disordered" evidence="3">
    <location>
        <begin position="88"/>
        <end position="109"/>
    </location>
</feature>
<evidence type="ECO:0000256" key="2">
    <source>
        <dbReference type="SAM" id="Coils"/>
    </source>
</evidence>